<evidence type="ECO:0000313" key="2">
    <source>
        <dbReference type="Proteomes" id="UP000217944"/>
    </source>
</evidence>
<dbReference type="Proteomes" id="UP000217944">
    <property type="component" value="Unassembled WGS sequence"/>
</dbReference>
<dbReference type="RefSeq" id="WP_096258406.1">
    <property type="nucleotide sequence ID" value="NZ_BDME01000001.1"/>
</dbReference>
<gene>
    <name evidence="1" type="ORF">LNAT_P0552</name>
</gene>
<name>A0A292YB02_9BACT</name>
<dbReference type="EMBL" id="BDME01000001">
    <property type="protein sequence ID" value="GAX87257.1"/>
    <property type="molecule type" value="Genomic_DNA"/>
</dbReference>
<organism evidence="1 2">
    <name type="scientific">Lebetimonas natsushimae</name>
    <dbReference type="NCBI Taxonomy" id="1936991"/>
    <lineage>
        <taxon>Bacteria</taxon>
        <taxon>Pseudomonadati</taxon>
        <taxon>Campylobacterota</taxon>
        <taxon>Epsilonproteobacteria</taxon>
        <taxon>Nautiliales</taxon>
        <taxon>Nautiliaceae</taxon>
        <taxon>Lebetimonas</taxon>
    </lineage>
</organism>
<dbReference type="OrthoDB" id="5363773at2"/>
<accession>A0A292YB02</accession>
<evidence type="ECO:0000313" key="1">
    <source>
        <dbReference type="EMBL" id="GAX87257.1"/>
    </source>
</evidence>
<reference evidence="1 2" key="1">
    <citation type="journal article" date="2017" name="Syst. Appl. Microbiol.">
        <title>Lebetimonas natsushimae sp. nov., a novel strictly anaerobic, moderately thermophilic chemoautotroph isolated from a deep-sea hydrothermal vent polychaete nest in the Mid-Okinawa Trough.</title>
        <authorList>
            <person name="Nagata R."/>
            <person name="Takaki Y."/>
            <person name="Tame A."/>
            <person name="Nunoura T."/>
            <person name="Muto H."/>
            <person name="Mino S."/>
            <person name="Sawayama S."/>
            <person name="Takai K."/>
            <person name="Nakagawa S."/>
        </authorList>
    </citation>
    <scope>NUCLEOTIDE SEQUENCE [LARGE SCALE GENOMIC DNA]</scope>
    <source>
        <strain evidence="1 2">HS1857</strain>
    </source>
</reference>
<keyword evidence="2" id="KW-1185">Reference proteome</keyword>
<protein>
    <submittedName>
        <fullName evidence="1">Uncharacterized protein</fullName>
    </submittedName>
</protein>
<comment type="caution">
    <text evidence="1">The sequence shown here is derived from an EMBL/GenBank/DDBJ whole genome shotgun (WGS) entry which is preliminary data.</text>
</comment>
<sequence length="1316" mass="148093">MRKFFILFFLFMNIYAGINFHFDKEKDFTIVNKNPKFQYLPGDITIIGNTVLCPKDSNGNCKSDVNNNNSNAELNLKYIDIDNNPDTNDSSQATLSIPNGTHIVWAGLFIQGYLHDYNDADDENAIQTYIKNKFNNNHLKIKTPFFNHYHNLSLNKVNVYLMPNYDWSGNLVGYTYGFLKKITSLFKDHNSAAEVNGVYRLANILAQEGRTFNNSDGLGNFGAWTLVVIYEEDDLENGNLPYKAIQVFNGYKKVSTEDIDVTVSGFYTPKSGQISSKLIMFAGEGDKYISGDYFAIEGQKLTDGNLNSENNFFNSSISNNIQRNPSLINNQGIDIHQLDISNYLTNSQTSATFTFGTNGDYYFPSLLAFSTNIYVPKFCYDYAYSQNGIFFTEPYVPGVSPRLVGIVNHDPNQPVKLSVYIKSQENSDIIAKDTNFSLFDINTSQVDVDPDEIYVYKSEDANLSKVEANITTDGNETNVTDIPLGDIDSVVSRYIYMNFIPETTDLNMSINGVLNYIMHITTPSGKTVVFPGKPLYLKNLPICSNEYSYNPTWSVFNVSDKKVYESDKHKYNLLTQISGRANDYMVVSYDKDNLNQEKDYNFSVVLEVINAGGFHDFNASCYNPNAPIFYIKNGDGNSTVKLNVNFDGAKHVDENLTINGAIRNAAFRIKYIDWDQLFTEKSFNCDDYSTDGTLKGIPKCLNNNNNLKTVFGNNTPCLNSEITGAPCDMNGNHQGNYPYNVGDGYDCLRCLADYYGSIICSRDNFSVRPDSYYISIKDPVNGNEIINDLNSSPITKLAAGVNYKYDINATVYNSLQAASGYTRFFNGENSDYNISFIWSSDKNSSVCNDISDKPQKFYMLNGEVSAQEANNTEIGEYNLTVIDKDWTYVDQAGNNHSLHSSYFYSGYDCDINSSRTNPPNTAINVNGNELDPSTLDGCIITNSNHTSPGVNQTFKDINITYVPYKFDLSSVIPSYGINNETNFSNAWVYINDIIKYQNDENESLHFYGVIKAIAKGGKVTRNFVNGCFAKDLNFSVNYNSSDNSLPFKYVLYEQNGSRTSGDANNSKIFITKENFIKSNAGKTNLNIKLNYKKEFNKTISPIDVNLSDLNITPNNSNELIYEYNGTKYTSGELNLSGKNIEFRYGRIKVNSAAGVGTEVNTTFKYEYWTDDEGWKVNNDHNSTIFGDYNKTNSYYPNDINFVSISQNGTNILEGIEKVKFTTTHSIPYSAKIHLSIPSWLWYHPLAKEYKNPNAANTDCRTHPCMNINFLNSSSAWGGIDVNISKNGEFNVSNRAVEINATNEKNISKKGVKKINW</sequence>
<proteinExistence type="predicted"/>